<evidence type="ECO:0000256" key="4">
    <source>
        <dbReference type="ARBA" id="ARBA00023125"/>
    </source>
</evidence>
<organism evidence="7 8">
    <name type="scientific">Hydrogenibacillus schlegelii</name>
    <name type="common">Bacillus schlegelii</name>
    <dbReference type="NCBI Taxonomy" id="1484"/>
    <lineage>
        <taxon>Bacteria</taxon>
        <taxon>Bacillati</taxon>
        <taxon>Bacillota</taxon>
        <taxon>Bacilli</taxon>
        <taxon>Bacillales</taxon>
        <taxon>Bacillales Family X. Incertae Sedis</taxon>
        <taxon>Hydrogenibacillus</taxon>
    </lineage>
</organism>
<evidence type="ECO:0000313" key="6">
    <source>
        <dbReference type="EMBL" id="MBT9281686.1"/>
    </source>
</evidence>
<evidence type="ECO:0000256" key="1">
    <source>
        <dbReference type="ARBA" id="ARBA00002190"/>
    </source>
</evidence>
<comment type="function">
    <text evidence="1">Required for the transposition of the insertion element.</text>
</comment>
<dbReference type="GO" id="GO:0003677">
    <property type="term" value="F:DNA binding"/>
    <property type="evidence" value="ECO:0007669"/>
    <property type="project" value="UniProtKB-KW"/>
</dbReference>
<keyword evidence="5" id="KW-0233">DNA recombination</keyword>
<evidence type="ECO:0000256" key="5">
    <source>
        <dbReference type="ARBA" id="ARBA00023172"/>
    </source>
</evidence>
<dbReference type="EMBL" id="JAHHQF010000042">
    <property type="protein sequence ID" value="MBT9281686.1"/>
    <property type="molecule type" value="Genomic_DNA"/>
</dbReference>
<keyword evidence="4" id="KW-0238">DNA-binding</keyword>
<comment type="similarity">
    <text evidence="2">Belongs to the transposase mutator family.</text>
</comment>
<accession>A0A947CYK1</accession>
<dbReference type="AlphaFoldDB" id="A0A947CYK1"/>
<keyword evidence="3" id="KW-0815">Transposition</keyword>
<evidence type="ECO:0000256" key="3">
    <source>
        <dbReference type="ARBA" id="ARBA00022578"/>
    </source>
</evidence>
<dbReference type="GO" id="GO:0006313">
    <property type="term" value="P:DNA transposition"/>
    <property type="evidence" value="ECO:0007669"/>
    <property type="project" value="InterPro"/>
</dbReference>
<dbReference type="InterPro" id="IPR001207">
    <property type="entry name" value="Transposase_mutator"/>
</dbReference>
<evidence type="ECO:0000313" key="8">
    <source>
        <dbReference type="Proteomes" id="UP000748108"/>
    </source>
</evidence>
<evidence type="ECO:0000256" key="2">
    <source>
        <dbReference type="ARBA" id="ARBA00010961"/>
    </source>
</evidence>
<dbReference type="GO" id="GO:0004803">
    <property type="term" value="F:transposase activity"/>
    <property type="evidence" value="ECO:0007669"/>
    <property type="project" value="InterPro"/>
</dbReference>
<dbReference type="EMBL" id="JAHHQF010000110">
    <property type="protein sequence ID" value="MBT9283534.1"/>
    <property type="molecule type" value="Genomic_DNA"/>
</dbReference>
<dbReference type="Proteomes" id="UP000748108">
    <property type="component" value="Unassembled WGS sequence"/>
</dbReference>
<protein>
    <submittedName>
        <fullName evidence="7">Transposase</fullName>
    </submittedName>
</protein>
<proteinExistence type="inferred from homology"/>
<dbReference type="Pfam" id="PF00872">
    <property type="entry name" value="Transposase_mut"/>
    <property type="match status" value="1"/>
</dbReference>
<reference evidence="7" key="1">
    <citation type="journal article" date="2021" name="Microbiology">
        <title>Metagenomic Analysis of the Microbial Community in the Underground Coal Fire Area (Kemerovo Region, Russia) Revealed Predominance of Thermophilic Members of the Phyla Deinococcus-thermus, Aquificae, and Firmicutes.</title>
        <authorList>
            <person name="Kadnikov V."/>
            <person name="Mardanov A.V."/>
            <person name="Beletsky A.V."/>
            <person name="Karnachuk O.V."/>
            <person name="Ravin N.V."/>
        </authorList>
    </citation>
    <scope>NUCLEOTIDE SEQUENCE</scope>
    <source>
        <strain evidence="7">RBS10-49</strain>
    </source>
</reference>
<gene>
    <name evidence="6" type="ORF">KM312_03315</name>
    <name evidence="7" type="ORF">KM312_13020</name>
</gene>
<evidence type="ECO:0000313" key="7">
    <source>
        <dbReference type="EMBL" id="MBT9283534.1"/>
    </source>
</evidence>
<comment type="caution">
    <text evidence="7">The sequence shown here is derived from an EMBL/GenBank/DDBJ whole genome shotgun (WGS) entry which is preliminary data.</text>
</comment>
<name>A0A947CYK1_HYDSH</name>
<sequence>MVPKRARHTGTGIASGFRNPPRLYRAVSIKLQILKLRKGNVFPSLLDRRRRAEKALMVVIQ</sequence>